<evidence type="ECO:0000313" key="1">
    <source>
        <dbReference type="EMBL" id="KPM85272.1"/>
    </source>
</evidence>
<dbReference type="EMBL" id="JAQPZS010000006">
    <property type="protein sequence ID" value="MEJ6496132.1"/>
    <property type="molecule type" value="Genomic_DNA"/>
</dbReference>
<dbReference type="PANTHER" id="PTHR37950">
    <property type="entry name" value="4-HYDROXYPHENYLACETATE CATABOLISM PROTEIN"/>
    <property type="match status" value="1"/>
</dbReference>
<dbReference type="Proteomes" id="UP000050378">
    <property type="component" value="Unassembled WGS sequence"/>
</dbReference>
<comment type="caution">
    <text evidence="1">The sequence shown here is derived from an EMBL/GenBank/DDBJ whole genome shotgun (WGS) entry which is preliminary data.</text>
</comment>
<dbReference type="GO" id="GO:0008704">
    <property type="term" value="F:5-carboxymethyl-2-hydroxymuconate delta-isomerase activity"/>
    <property type="evidence" value="ECO:0007669"/>
    <property type="project" value="InterPro"/>
</dbReference>
<dbReference type="RefSeq" id="WP_054551025.1">
    <property type="nucleotide sequence ID" value="NZ_JAQPZS010000006.1"/>
</dbReference>
<dbReference type="STRING" id="570156.AOG27_00330"/>
<dbReference type="PATRIC" id="fig|570156.3.peg.64"/>
<dbReference type="Gene3D" id="3.30.429.10">
    <property type="entry name" value="Macrophage Migration Inhibitory Factor"/>
    <property type="match status" value="1"/>
</dbReference>
<evidence type="ECO:0000313" key="2">
    <source>
        <dbReference type="EMBL" id="MEJ6496132.1"/>
    </source>
</evidence>
<accession>A0A0N8HKZ7</accession>
<reference evidence="2 4" key="2">
    <citation type="submission" date="2023-01" db="EMBL/GenBank/DDBJ databases">
        <title>Trichodesmium-associated heterotrophic epibiont bacteria.</title>
        <authorList>
            <person name="Cleveland C.S."/>
            <person name="Webb E.A."/>
        </authorList>
    </citation>
    <scope>NUCLEOTIDE SEQUENCE [LARGE SCALE GENOMIC DNA]</scope>
    <source>
        <strain evidence="2 4">USCH2</strain>
    </source>
</reference>
<sequence>MPHIVIEHSEDLPILPQVLVEKVHQAVFDSGLFDLSTIKTRAIAYQHYELGEGKDGFIHIGASIMAGRTVEQKQMLSEQLLNCLRTYCRRSYSLSVNIYDMDADIYRKC</sequence>
<name>A0A0N8HKZ7_9GAMM</name>
<proteinExistence type="predicted"/>
<keyword evidence="1" id="KW-0413">Isomerase</keyword>
<dbReference type="Pfam" id="PF02962">
    <property type="entry name" value="CHMI"/>
    <property type="match status" value="1"/>
</dbReference>
<gene>
    <name evidence="1" type="ORF">AOG27_00330</name>
    <name evidence="2" type="ORF">PQI24_08805</name>
</gene>
<dbReference type="AlphaFoldDB" id="A0A0N8HKZ7"/>
<reference evidence="1 3" key="1">
    <citation type="submission" date="2015-09" db="EMBL/GenBank/DDBJ databases">
        <title>Draft Genome Sequence of Pseudoalteromonas lipolytica UCD-48B.</title>
        <authorList>
            <person name="Krusor M."/>
            <person name="Coil D.A."/>
            <person name="Lang J.M."/>
            <person name="Eisen J.A."/>
            <person name="Alexiev A."/>
        </authorList>
    </citation>
    <scope>NUCLEOTIDE SEQUENCE [LARGE SCALE GENOMIC DNA]</scope>
    <source>
        <strain evidence="1 3">UCD-48B</strain>
    </source>
</reference>
<evidence type="ECO:0000313" key="3">
    <source>
        <dbReference type="Proteomes" id="UP000050378"/>
    </source>
</evidence>
<protein>
    <submittedName>
        <fullName evidence="2">5-carboxymethyl-2-hydroxymuconate Delta-isomerase</fullName>
    </submittedName>
    <submittedName>
        <fullName evidence="1">5-carboxymethyl-2-hydroxymuconate isomerase</fullName>
    </submittedName>
</protein>
<dbReference type="CDD" id="cd00580">
    <property type="entry name" value="CHMI"/>
    <property type="match status" value="1"/>
</dbReference>
<dbReference type="EMBL" id="LJTC01000001">
    <property type="protein sequence ID" value="KPM85272.1"/>
    <property type="molecule type" value="Genomic_DNA"/>
</dbReference>
<organism evidence="1 3">
    <name type="scientific">Pseudoalteromonas lipolytica</name>
    <dbReference type="NCBI Taxonomy" id="570156"/>
    <lineage>
        <taxon>Bacteria</taxon>
        <taxon>Pseudomonadati</taxon>
        <taxon>Pseudomonadota</taxon>
        <taxon>Gammaproteobacteria</taxon>
        <taxon>Alteromonadales</taxon>
        <taxon>Pseudoalteromonadaceae</taxon>
        <taxon>Pseudoalteromonas</taxon>
    </lineage>
</organism>
<dbReference type="OrthoDB" id="9814215at2"/>
<evidence type="ECO:0000313" key="4">
    <source>
        <dbReference type="Proteomes" id="UP001377972"/>
    </source>
</evidence>
<dbReference type="SUPFAM" id="SSF55331">
    <property type="entry name" value="Tautomerase/MIF"/>
    <property type="match status" value="1"/>
</dbReference>
<dbReference type="PANTHER" id="PTHR37950:SF1">
    <property type="entry name" value="4-HYDROXYPHENYLACETATE CATABOLISM PROTEIN"/>
    <property type="match status" value="1"/>
</dbReference>
<dbReference type="InterPro" id="IPR014347">
    <property type="entry name" value="Tautomerase/MIF_sf"/>
</dbReference>
<keyword evidence="4" id="KW-1185">Reference proteome</keyword>
<dbReference type="Proteomes" id="UP001377972">
    <property type="component" value="Unassembled WGS sequence"/>
</dbReference>
<dbReference type="InterPro" id="IPR004220">
    <property type="entry name" value="5-COMe_2-OHmuconate_Isoase"/>
</dbReference>